<feature type="compositionally biased region" description="Basic residues" evidence="1">
    <location>
        <begin position="36"/>
        <end position="47"/>
    </location>
</feature>
<dbReference type="KEGG" id="daq:DAQ1742_03683"/>
<evidence type="ECO:0000313" key="3">
    <source>
        <dbReference type="EMBL" id="SLM64021.1"/>
    </source>
</evidence>
<evidence type="ECO:0000256" key="1">
    <source>
        <dbReference type="SAM" id="MobiDB-lite"/>
    </source>
</evidence>
<dbReference type="Proteomes" id="UP000294820">
    <property type="component" value="Chromosome 1"/>
</dbReference>
<keyword evidence="5" id="KW-1185">Reference proteome</keyword>
<proteinExistence type="predicted"/>
<accession>A0A375ADP6</accession>
<gene>
    <name evidence="2" type="ORF">DAQ1742_01685</name>
    <name evidence="3" type="ORF">DAQ1742_03198</name>
    <name evidence="4" type="ORF">DAQ1742_03683</name>
</gene>
<dbReference type="KEGG" id="daq:DAQ1742_03198"/>
<dbReference type="KEGG" id="daq:DAQ1742_01685"/>
<evidence type="ECO:0000313" key="4">
    <source>
        <dbReference type="EMBL" id="SLM64477.1"/>
    </source>
</evidence>
<sequence>MTRPELDGYLNALAVLNGGKPAADKQQSGGNTRVIKSMRKKRKQRGK</sequence>
<protein>
    <submittedName>
        <fullName evidence="3">Uncharacterized protein</fullName>
    </submittedName>
</protein>
<feature type="region of interest" description="Disordered" evidence="1">
    <location>
        <begin position="20"/>
        <end position="47"/>
    </location>
</feature>
<dbReference type="AlphaFoldDB" id="A0A375ADP6"/>
<dbReference type="EMBL" id="LT615367">
    <property type="protein sequence ID" value="SLM64021.1"/>
    <property type="molecule type" value="Genomic_DNA"/>
</dbReference>
<name>A0A375ADP6_9GAMM</name>
<dbReference type="EMBL" id="LT615367">
    <property type="protein sequence ID" value="SLM62627.1"/>
    <property type="molecule type" value="Genomic_DNA"/>
</dbReference>
<evidence type="ECO:0000313" key="2">
    <source>
        <dbReference type="EMBL" id="SLM62627.1"/>
    </source>
</evidence>
<evidence type="ECO:0000313" key="5">
    <source>
        <dbReference type="Proteomes" id="UP000294820"/>
    </source>
</evidence>
<organism evidence="3 5">
    <name type="scientific">Dickeya aquatica</name>
    <dbReference type="NCBI Taxonomy" id="1401087"/>
    <lineage>
        <taxon>Bacteria</taxon>
        <taxon>Pseudomonadati</taxon>
        <taxon>Pseudomonadota</taxon>
        <taxon>Gammaproteobacteria</taxon>
        <taxon>Enterobacterales</taxon>
        <taxon>Pectobacteriaceae</taxon>
        <taxon>Dickeya</taxon>
    </lineage>
</organism>
<dbReference type="EMBL" id="LT615367">
    <property type="protein sequence ID" value="SLM64477.1"/>
    <property type="molecule type" value="Genomic_DNA"/>
</dbReference>
<dbReference type="RefSeq" id="WP_158513798.1">
    <property type="nucleotide sequence ID" value="NZ_LT615367.1"/>
</dbReference>
<reference evidence="3 5" key="1">
    <citation type="submission" date="2016-09" db="EMBL/GenBank/DDBJ databases">
        <authorList>
            <person name="Reverchon S."/>
            <person name="Nasser W."/>
            <person name="Leonard S."/>
            <person name="Brochier C."/>
            <person name="Duprey A."/>
        </authorList>
    </citation>
    <scope>NUCLEOTIDE SEQUENCE [LARGE SCALE GENOMIC DNA]</scope>
    <source>
        <strain evidence="3 5">174/2</strain>
    </source>
</reference>